<sequence>MNQNLTRWPVPGGKNPLAPSGTLLAALGKVVDDPPCPSENLLLRKVVAFLEVSPFPNLSKGTPPPAQTAQHHSPAKHTALSPNNLDLGVSFGIVIALSIEFSDLRRKTMAVNKTRFIAMEGVT</sequence>
<organism evidence="2 3">
    <name type="scientific">Araneus ventricosus</name>
    <name type="common">Orbweaver spider</name>
    <name type="synonym">Epeira ventricosa</name>
    <dbReference type="NCBI Taxonomy" id="182803"/>
    <lineage>
        <taxon>Eukaryota</taxon>
        <taxon>Metazoa</taxon>
        <taxon>Ecdysozoa</taxon>
        <taxon>Arthropoda</taxon>
        <taxon>Chelicerata</taxon>
        <taxon>Arachnida</taxon>
        <taxon>Araneae</taxon>
        <taxon>Araneomorphae</taxon>
        <taxon>Entelegynae</taxon>
        <taxon>Araneoidea</taxon>
        <taxon>Araneidae</taxon>
        <taxon>Araneus</taxon>
    </lineage>
</organism>
<dbReference type="AlphaFoldDB" id="A0A4Y2CUC5"/>
<comment type="caution">
    <text evidence="2">The sequence shown here is derived from an EMBL/GenBank/DDBJ whole genome shotgun (WGS) entry which is preliminary data.</text>
</comment>
<gene>
    <name evidence="2" type="ORF">AVEN_71475_1</name>
</gene>
<name>A0A4Y2CUC5_ARAVE</name>
<keyword evidence="3" id="KW-1185">Reference proteome</keyword>
<dbReference type="EMBL" id="BGPR01000250">
    <property type="protein sequence ID" value="GBM08040.1"/>
    <property type="molecule type" value="Genomic_DNA"/>
</dbReference>
<evidence type="ECO:0000313" key="2">
    <source>
        <dbReference type="EMBL" id="GBM08040.1"/>
    </source>
</evidence>
<accession>A0A4Y2CUC5</accession>
<protein>
    <submittedName>
        <fullName evidence="2">Uncharacterized protein</fullName>
    </submittedName>
</protein>
<evidence type="ECO:0000313" key="3">
    <source>
        <dbReference type="Proteomes" id="UP000499080"/>
    </source>
</evidence>
<evidence type="ECO:0000256" key="1">
    <source>
        <dbReference type="SAM" id="MobiDB-lite"/>
    </source>
</evidence>
<proteinExistence type="predicted"/>
<reference evidence="2 3" key="1">
    <citation type="journal article" date="2019" name="Sci. Rep.">
        <title>Orb-weaving spider Araneus ventricosus genome elucidates the spidroin gene catalogue.</title>
        <authorList>
            <person name="Kono N."/>
            <person name="Nakamura H."/>
            <person name="Ohtoshi R."/>
            <person name="Moran D.A.P."/>
            <person name="Shinohara A."/>
            <person name="Yoshida Y."/>
            <person name="Fujiwara M."/>
            <person name="Mori M."/>
            <person name="Tomita M."/>
            <person name="Arakawa K."/>
        </authorList>
    </citation>
    <scope>NUCLEOTIDE SEQUENCE [LARGE SCALE GENOMIC DNA]</scope>
</reference>
<feature type="region of interest" description="Disordered" evidence="1">
    <location>
        <begin position="58"/>
        <end position="79"/>
    </location>
</feature>
<dbReference type="Proteomes" id="UP000499080">
    <property type="component" value="Unassembled WGS sequence"/>
</dbReference>